<dbReference type="InterPro" id="IPR000571">
    <property type="entry name" value="Znf_CCCH"/>
</dbReference>
<dbReference type="Pfam" id="PF25585">
    <property type="entry name" value="zf-CCCH_DUS3L"/>
    <property type="match status" value="1"/>
</dbReference>
<keyword evidence="1 4" id="KW-0479">Metal-binding</keyword>
<keyword evidence="8" id="KW-1185">Reference proteome</keyword>
<evidence type="ECO:0000256" key="5">
    <source>
        <dbReference type="SAM" id="MobiDB-lite"/>
    </source>
</evidence>
<feature type="zinc finger region" description="C3H1-type" evidence="4">
    <location>
        <begin position="121"/>
        <end position="148"/>
    </location>
</feature>
<dbReference type="SMART" id="SM00356">
    <property type="entry name" value="ZnF_C3H1"/>
    <property type="match status" value="1"/>
</dbReference>
<protein>
    <recommendedName>
        <fullName evidence="6">C3H1-type domain-containing protein</fullName>
    </recommendedName>
</protein>
<evidence type="ECO:0000313" key="7">
    <source>
        <dbReference type="EnsemblMetazoa" id="G21284.2:cds"/>
    </source>
</evidence>
<dbReference type="GO" id="GO:0008270">
    <property type="term" value="F:zinc ion binding"/>
    <property type="evidence" value="ECO:0007669"/>
    <property type="project" value="UniProtKB-KW"/>
</dbReference>
<feature type="region of interest" description="Disordered" evidence="5">
    <location>
        <begin position="193"/>
        <end position="227"/>
    </location>
</feature>
<evidence type="ECO:0000256" key="4">
    <source>
        <dbReference type="PROSITE-ProRule" id="PRU00723"/>
    </source>
</evidence>
<dbReference type="EnsemblMetazoa" id="G21284.2">
    <property type="protein sequence ID" value="G21284.2:cds"/>
    <property type="gene ID" value="G21284"/>
</dbReference>
<dbReference type="EnsemblMetazoa" id="G21284.5">
    <property type="protein sequence ID" value="G21284.5:cds"/>
    <property type="gene ID" value="G21284"/>
</dbReference>
<accession>A0A8W8JZY1</accession>
<feature type="domain" description="C3H1-type" evidence="6">
    <location>
        <begin position="121"/>
        <end position="148"/>
    </location>
</feature>
<dbReference type="InterPro" id="IPR036855">
    <property type="entry name" value="Znf_CCCH_sf"/>
</dbReference>
<dbReference type="Proteomes" id="UP000005408">
    <property type="component" value="Unassembled WGS sequence"/>
</dbReference>
<dbReference type="OrthoDB" id="336321at2759"/>
<evidence type="ECO:0000256" key="2">
    <source>
        <dbReference type="ARBA" id="ARBA00022771"/>
    </source>
</evidence>
<reference evidence="7" key="1">
    <citation type="submission" date="2022-08" db="UniProtKB">
        <authorList>
            <consortium name="EnsemblMetazoa"/>
        </authorList>
    </citation>
    <scope>IDENTIFICATION</scope>
    <source>
        <strain evidence="7">05x7-T-G4-1.051#20</strain>
    </source>
</reference>
<organism evidence="7 8">
    <name type="scientific">Magallana gigas</name>
    <name type="common">Pacific oyster</name>
    <name type="synonym">Crassostrea gigas</name>
    <dbReference type="NCBI Taxonomy" id="29159"/>
    <lineage>
        <taxon>Eukaryota</taxon>
        <taxon>Metazoa</taxon>
        <taxon>Spiralia</taxon>
        <taxon>Lophotrochozoa</taxon>
        <taxon>Mollusca</taxon>
        <taxon>Bivalvia</taxon>
        <taxon>Autobranchia</taxon>
        <taxon>Pteriomorphia</taxon>
        <taxon>Ostreida</taxon>
        <taxon>Ostreoidea</taxon>
        <taxon>Ostreidae</taxon>
        <taxon>Magallana</taxon>
    </lineage>
</organism>
<evidence type="ECO:0000256" key="1">
    <source>
        <dbReference type="ARBA" id="ARBA00022723"/>
    </source>
</evidence>
<keyword evidence="2 4" id="KW-0863">Zinc-finger</keyword>
<evidence type="ECO:0000256" key="3">
    <source>
        <dbReference type="ARBA" id="ARBA00022833"/>
    </source>
</evidence>
<feature type="region of interest" description="Disordered" evidence="5">
    <location>
        <begin position="1"/>
        <end position="80"/>
    </location>
</feature>
<feature type="compositionally biased region" description="Acidic residues" evidence="5">
    <location>
        <begin position="12"/>
        <end position="24"/>
    </location>
</feature>
<keyword evidence="3 4" id="KW-0862">Zinc</keyword>
<evidence type="ECO:0000313" key="8">
    <source>
        <dbReference type="Proteomes" id="UP000005408"/>
    </source>
</evidence>
<dbReference type="Gene3D" id="4.10.1000.10">
    <property type="entry name" value="Zinc finger, CCCH-type"/>
    <property type="match status" value="1"/>
</dbReference>
<dbReference type="PROSITE" id="PS50103">
    <property type="entry name" value="ZF_C3H1"/>
    <property type="match status" value="1"/>
</dbReference>
<name>A0A8W8JZY1_MAGGI</name>
<proteinExistence type="predicted"/>
<feature type="compositionally biased region" description="Basic and acidic residues" evidence="5">
    <location>
        <begin position="54"/>
        <end position="67"/>
    </location>
</feature>
<dbReference type="EnsemblMetazoa" id="G21284.4">
    <property type="protein sequence ID" value="G21284.4:cds"/>
    <property type="gene ID" value="G21284"/>
</dbReference>
<dbReference type="AlphaFoldDB" id="A0A8W8JZY1"/>
<dbReference type="SUPFAM" id="SSF90229">
    <property type="entry name" value="CCCH zinc finger"/>
    <property type="match status" value="1"/>
</dbReference>
<dbReference type="OMA" id="KVCVSYR"/>
<feature type="compositionally biased region" description="Basic and acidic residues" evidence="5">
    <location>
        <begin position="211"/>
        <end position="221"/>
    </location>
</feature>
<evidence type="ECO:0000259" key="6">
    <source>
        <dbReference type="PROSITE" id="PS50103"/>
    </source>
</evidence>
<sequence>MASLGLIANYGSDEEDSSYTDSDDNASNSVTIKNEQEEKAKPNFFDAGESSSEESSKEEETDRKEKLPNPMLGGLPRPVFEEGNDKELLSVFTNPYEQAEQAKNTVLEKHVKMVERNIPKGKAGQVCFKYKKGKCPYGKNCRYSHDLSSELISKPAAITEEKPVFDFHHHSMTVQNIEPELEDDDSYMANAKRKKRAGVTDHLVPPKKALKSLDKQRRNERPWTMSE</sequence>